<keyword evidence="3" id="KW-1185">Reference proteome</keyword>
<organism evidence="2 3">
    <name type="scientific">Podospora didyma</name>
    <dbReference type="NCBI Taxonomy" id="330526"/>
    <lineage>
        <taxon>Eukaryota</taxon>
        <taxon>Fungi</taxon>
        <taxon>Dikarya</taxon>
        <taxon>Ascomycota</taxon>
        <taxon>Pezizomycotina</taxon>
        <taxon>Sordariomycetes</taxon>
        <taxon>Sordariomycetidae</taxon>
        <taxon>Sordariales</taxon>
        <taxon>Podosporaceae</taxon>
        <taxon>Podospora</taxon>
    </lineage>
</organism>
<feature type="region of interest" description="Disordered" evidence="1">
    <location>
        <begin position="38"/>
        <end position="67"/>
    </location>
</feature>
<feature type="compositionally biased region" description="Polar residues" evidence="1">
    <location>
        <begin position="228"/>
        <end position="238"/>
    </location>
</feature>
<dbReference type="Proteomes" id="UP001285441">
    <property type="component" value="Unassembled WGS sequence"/>
</dbReference>
<feature type="compositionally biased region" description="Basic and acidic residues" evidence="1">
    <location>
        <begin position="121"/>
        <end position="133"/>
    </location>
</feature>
<accession>A0AAE0NQY2</accession>
<gene>
    <name evidence="2" type="ORF">B0H63DRAFT_523356</name>
</gene>
<dbReference type="EMBL" id="JAULSW010000004">
    <property type="protein sequence ID" value="KAK3386030.1"/>
    <property type="molecule type" value="Genomic_DNA"/>
</dbReference>
<protein>
    <submittedName>
        <fullName evidence="2">Uncharacterized protein</fullName>
    </submittedName>
</protein>
<evidence type="ECO:0000313" key="2">
    <source>
        <dbReference type="EMBL" id="KAK3386030.1"/>
    </source>
</evidence>
<feature type="region of interest" description="Disordered" evidence="1">
    <location>
        <begin position="100"/>
        <end position="182"/>
    </location>
</feature>
<feature type="compositionally biased region" description="Polar residues" evidence="1">
    <location>
        <begin position="156"/>
        <end position="173"/>
    </location>
</feature>
<comment type="caution">
    <text evidence="2">The sequence shown here is derived from an EMBL/GenBank/DDBJ whole genome shotgun (WGS) entry which is preliminary data.</text>
</comment>
<name>A0AAE0NQY2_9PEZI</name>
<feature type="compositionally biased region" description="Basic residues" evidence="1">
    <location>
        <begin position="202"/>
        <end position="214"/>
    </location>
</feature>
<feature type="region of interest" description="Disordered" evidence="1">
    <location>
        <begin position="198"/>
        <end position="238"/>
    </location>
</feature>
<sequence length="238" mass="25837">MAAVFLDNQIFYTPPVVLGATLTSHHASARYADVSAAISGAPPVPPPSQNAQDSRHGGPGNSPDDALLISAGFRTKSRTSQFRHPAVGLPVREFLVNRVPGAPDTPNPLLSTSIASSAPVRHRDTDDEEHYGPIEDSDAEQSQDVRPRLRKRRRVNVSNPSPGGTAAQQQTHQFGADRSQRVRRTSCAIRGAGIDPVLPARYPHKVQPQKRRQPKPMLPSLRNGPLETRSSNALHWTA</sequence>
<proteinExistence type="predicted"/>
<evidence type="ECO:0000256" key="1">
    <source>
        <dbReference type="SAM" id="MobiDB-lite"/>
    </source>
</evidence>
<reference evidence="2" key="1">
    <citation type="journal article" date="2023" name="Mol. Phylogenet. Evol.">
        <title>Genome-scale phylogeny and comparative genomics of the fungal order Sordariales.</title>
        <authorList>
            <person name="Hensen N."/>
            <person name="Bonometti L."/>
            <person name="Westerberg I."/>
            <person name="Brannstrom I.O."/>
            <person name="Guillou S."/>
            <person name="Cros-Aarteil S."/>
            <person name="Calhoun S."/>
            <person name="Haridas S."/>
            <person name="Kuo A."/>
            <person name="Mondo S."/>
            <person name="Pangilinan J."/>
            <person name="Riley R."/>
            <person name="LaButti K."/>
            <person name="Andreopoulos B."/>
            <person name="Lipzen A."/>
            <person name="Chen C."/>
            <person name="Yan M."/>
            <person name="Daum C."/>
            <person name="Ng V."/>
            <person name="Clum A."/>
            <person name="Steindorff A."/>
            <person name="Ohm R.A."/>
            <person name="Martin F."/>
            <person name="Silar P."/>
            <person name="Natvig D.O."/>
            <person name="Lalanne C."/>
            <person name="Gautier V."/>
            <person name="Ament-Velasquez S.L."/>
            <person name="Kruys A."/>
            <person name="Hutchinson M.I."/>
            <person name="Powell A.J."/>
            <person name="Barry K."/>
            <person name="Miller A.N."/>
            <person name="Grigoriev I.V."/>
            <person name="Debuchy R."/>
            <person name="Gladieux P."/>
            <person name="Hiltunen Thoren M."/>
            <person name="Johannesson H."/>
        </authorList>
    </citation>
    <scope>NUCLEOTIDE SEQUENCE</scope>
    <source>
        <strain evidence="2">CBS 232.78</strain>
    </source>
</reference>
<reference evidence="2" key="2">
    <citation type="submission" date="2023-06" db="EMBL/GenBank/DDBJ databases">
        <authorList>
            <consortium name="Lawrence Berkeley National Laboratory"/>
            <person name="Haridas S."/>
            <person name="Hensen N."/>
            <person name="Bonometti L."/>
            <person name="Westerberg I."/>
            <person name="Brannstrom I.O."/>
            <person name="Guillou S."/>
            <person name="Cros-Aarteil S."/>
            <person name="Calhoun S."/>
            <person name="Kuo A."/>
            <person name="Mondo S."/>
            <person name="Pangilinan J."/>
            <person name="Riley R."/>
            <person name="LaButti K."/>
            <person name="Andreopoulos B."/>
            <person name="Lipzen A."/>
            <person name="Chen C."/>
            <person name="Yanf M."/>
            <person name="Daum C."/>
            <person name="Ng V."/>
            <person name="Clum A."/>
            <person name="Steindorff A."/>
            <person name="Ohm R."/>
            <person name="Martin F."/>
            <person name="Silar P."/>
            <person name="Natvig D."/>
            <person name="Lalanne C."/>
            <person name="Gautier V."/>
            <person name="Ament-velasquez S.L."/>
            <person name="Kruys A."/>
            <person name="Hutchinson M.I."/>
            <person name="Powell A.J."/>
            <person name="Barry K."/>
            <person name="Miller A.N."/>
            <person name="Grigoriev I.V."/>
            <person name="Debuchy R."/>
            <person name="Gladieux P."/>
            <person name="Thoren M.H."/>
            <person name="Johannesson H."/>
        </authorList>
    </citation>
    <scope>NUCLEOTIDE SEQUENCE</scope>
    <source>
        <strain evidence="2">CBS 232.78</strain>
    </source>
</reference>
<evidence type="ECO:0000313" key="3">
    <source>
        <dbReference type="Proteomes" id="UP001285441"/>
    </source>
</evidence>
<dbReference type="AlphaFoldDB" id="A0AAE0NQY2"/>